<protein>
    <submittedName>
        <fullName evidence="1">Uncharacterized protein</fullName>
    </submittedName>
</protein>
<dbReference type="EMBL" id="FPJE01000002">
    <property type="protein sequence ID" value="SFW21172.1"/>
    <property type="molecule type" value="Genomic_DNA"/>
</dbReference>
<dbReference type="RefSeq" id="WP_175545732.1">
    <property type="nucleotide sequence ID" value="NZ_FPJE01000002.1"/>
</dbReference>
<evidence type="ECO:0000313" key="1">
    <source>
        <dbReference type="EMBL" id="SFW21172.1"/>
    </source>
</evidence>
<accession>A0A1K1MDE7</accession>
<organism evidence="1 2">
    <name type="scientific">Sinomicrobium oceani</name>
    <dbReference type="NCBI Taxonomy" id="1150368"/>
    <lineage>
        <taxon>Bacteria</taxon>
        <taxon>Pseudomonadati</taxon>
        <taxon>Bacteroidota</taxon>
        <taxon>Flavobacteriia</taxon>
        <taxon>Flavobacteriales</taxon>
        <taxon>Flavobacteriaceae</taxon>
        <taxon>Sinomicrobium</taxon>
    </lineage>
</organism>
<evidence type="ECO:0000313" key="2">
    <source>
        <dbReference type="Proteomes" id="UP000182248"/>
    </source>
</evidence>
<reference evidence="1 2" key="1">
    <citation type="submission" date="2016-11" db="EMBL/GenBank/DDBJ databases">
        <authorList>
            <person name="Jaros S."/>
            <person name="Januszkiewicz K."/>
            <person name="Wedrychowicz H."/>
        </authorList>
    </citation>
    <scope>NUCLEOTIDE SEQUENCE [LARGE SCALE GENOMIC DNA]</scope>
    <source>
        <strain evidence="1 2">CGMCC 1.12145</strain>
    </source>
</reference>
<dbReference type="Proteomes" id="UP000182248">
    <property type="component" value="Unassembled WGS sequence"/>
</dbReference>
<proteinExistence type="predicted"/>
<name>A0A1K1MDE7_9FLAO</name>
<gene>
    <name evidence="1" type="ORF">SAMN02927921_00584</name>
</gene>
<sequence length="58" mass="6265">MKKSLHNLRLRKEVVSNLSGKQLKGGALTDGPACEDTYFCPTNGPMNTCPPPGMHCYG</sequence>
<keyword evidence="2" id="KW-1185">Reference proteome</keyword>
<dbReference type="AlphaFoldDB" id="A0A1K1MDE7"/>
<dbReference type="STRING" id="1150368.SAMN02927921_00584"/>